<dbReference type="InterPro" id="IPR038157">
    <property type="entry name" value="FeoA_core_dom"/>
</dbReference>
<feature type="domain" description="Ferrous iron transporter FeoA-like" evidence="2">
    <location>
        <begin position="2"/>
        <end position="75"/>
    </location>
</feature>
<dbReference type="PANTHER" id="PTHR42954">
    <property type="entry name" value="FE(2+) TRANSPORT PROTEIN A"/>
    <property type="match status" value="1"/>
</dbReference>
<keyword evidence="5" id="KW-1185">Reference proteome</keyword>
<protein>
    <submittedName>
        <fullName evidence="4">Ferrous iron transport protein A</fullName>
    </submittedName>
    <submittedName>
        <fullName evidence="3">Ferrous iron transporter A</fullName>
    </submittedName>
</protein>
<dbReference type="EMBL" id="CP038254">
    <property type="protein sequence ID" value="QBR84995.1"/>
    <property type="molecule type" value="Genomic_DNA"/>
</dbReference>
<evidence type="ECO:0000256" key="1">
    <source>
        <dbReference type="ARBA" id="ARBA00023004"/>
    </source>
</evidence>
<dbReference type="RefSeq" id="WP_058501594.1">
    <property type="nucleotide sequence ID" value="NZ_CAAAJA010000020.1"/>
</dbReference>
<reference evidence="3 5" key="1">
    <citation type="submission" date="2015-11" db="EMBL/GenBank/DDBJ databases">
        <title>Genomic analysis of 38 Legionella species identifies large and diverse effector repertoires.</title>
        <authorList>
            <person name="Burstein D."/>
            <person name="Amaro F."/>
            <person name="Zusman T."/>
            <person name="Lifshitz Z."/>
            <person name="Cohen O."/>
            <person name="Gilbert J.A."/>
            <person name="Pupko T."/>
            <person name="Shuman H.A."/>
            <person name="Segal G."/>
        </authorList>
    </citation>
    <scope>NUCLEOTIDE SEQUENCE [LARGE SCALE GENOMIC DNA]</scope>
    <source>
        <strain evidence="3 5">Bercovier 4</strain>
    </source>
</reference>
<organism evidence="3 5">
    <name type="scientific">Legionella israelensis</name>
    <dbReference type="NCBI Taxonomy" id="454"/>
    <lineage>
        <taxon>Bacteria</taxon>
        <taxon>Pseudomonadati</taxon>
        <taxon>Pseudomonadota</taxon>
        <taxon>Gammaproteobacteria</taxon>
        <taxon>Legionellales</taxon>
        <taxon>Legionellaceae</taxon>
        <taxon>Legionella</taxon>
    </lineage>
</organism>
<dbReference type="STRING" id="454.Lisr_1240"/>
<dbReference type="Pfam" id="PF04023">
    <property type="entry name" value="FeoA"/>
    <property type="match status" value="1"/>
</dbReference>
<dbReference type="EMBL" id="LNYH01000058">
    <property type="protein sequence ID" value="KTD26099.1"/>
    <property type="molecule type" value="Genomic_DNA"/>
</dbReference>
<dbReference type="SUPFAM" id="SSF50037">
    <property type="entry name" value="C-terminal domain of transcriptional repressors"/>
    <property type="match status" value="1"/>
</dbReference>
<dbReference type="Gene3D" id="2.30.30.90">
    <property type="match status" value="1"/>
</dbReference>
<dbReference type="OrthoDB" id="9811076at2"/>
<accession>A0A0W0W1H4</accession>
<dbReference type="AlphaFoldDB" id="A0A0W0W1H4"/>
<dbReference type="GO" id="GO:0046914">
    <property type="term" value="F:transition metal ion binding"/>
    <property type="evidence" value="ECO:0007669"/>
    <property type="project" value="InterPro"/>
</dbReference>
<dbReference type="InterPro" id="IPR008988">
    <property type="entry name" value="Transcriptional_repressor_C"/>
</dbReference>
<sequence>MSRITDFSKGDRIRLVGFGQTDVVYKRRLLSLGFTYGTEVRIVQFAPLGCPVLVEVRDTYLSLRKEEAADLQWEQI</sequence>
<dbReference type="PANTHER" id="PTHR42954:SF2">
    <property type="entry name" value="FE(2+) TRANSPORT PROTEIN A"/>
    <property type="match status" value="1"/>
</dbReference>
<dbReference type="SMART" id="SM00899">
    <property type="entry name" value="FeoA"/>
    <property type="match status" value="1"/>
</dbReference>
<dbReference type="InterPro" id="IPR052713">
    <property type="entry name" value="FeoA"/>
</dbReference>
<evidence type="ECO:0000313" key="5">
    <source>
        <dbReference type="Proteomes" id="UP000054761"/>
    </source>
</evidence>
<dbReference type="PATRIC" id="fig|454.4.peg.1339"/>
<dbReference type="Proteomes" id="UP000054761">
    <property type="component" value="Unassembled WGS sequence"/>
</dbReference>
<keyword evidence="1" id="KW-0408">Iron</keyword>
<dbReference type="Proteomes" id="UP000295517">
    <property type="component" value="Chromosome"/>
</dbReference>
<reference evidence="4 6" key="2">
    <citation type="submission" date="2019-03" db="EMBL/GenBank/DDBJ databases">
        <title>Diverse conjugative elements silence natural transformation in Legionella species.</title>
        <authorList>
            <person name="Durieux I."/>
            <person name="Ginevra C."/>
            <person name="Attaiech L."/>
            <person name="Picq K."/>
            <person name="Juan P.A."/>
            <person name="Jarraud S."/>
            <person name="Charpentier X."/>
        </authorList>
    </citation>
    <scope>NUCLEOTIDE SEQUENCE [LARGE SCALE GENOMIC DNA]</scope>
    <source>
        <strain evidence="4 6">HL-0427-4011</strain>
    </source>
</reference>
<evidence type="ECO:0000259" key="2">
    <source>
        <dbReference type="SMART" id="SM00899"/>
    </source>
</evidence>
<evidence type="ECO:0000313" key="6">
    <source>
        <dbReference type="Proteomes" id="UP000295517"/>
    </source>
</evidence>
<proteinExistence type="predicted"/>
<dbReference type="InterPro" id="IPR007167">
    <property type="entry name" value="Fe-transptr_FeoA-like"/>
</dbReference>
<evidence type="ECO:0000313" key="4">
    <source>
        <dbReference type="EMBL" id="QBR84995.1"/>
    </source>
</evidence>
<evidence type="ECO:0000313" key="3">
    <source>
        <dbReference type="EMBL" id="KTD26099.1"/>
    </source>
</evidence>
<name>A0A0W0W1H4_9GAMM</name>
<gene>
    <name evidence="3" type="primary">feoA</name>
    <name evidence="4" type="ORF">E3983_11920</name>
    <name evidence="3" type="ORF">Lisr_1240</name>
</gene>